<dbReference type="FunCoup" id="E0VNS3">
    <property type="interactions" value="396"/>
</dbReference>
<evidence type="ECO:0000256" key="10">
    <source>
        <dbReference type="ARBA" id="ARBA00022777"/>
    </source>
</evidence>
<keyword evidence="14" id="KW-1133">Transmembrane helix</keyword>
<evidence type="ECO:0000256" key="17">
    <source>
        <dbReference type="ARBA" id="ARBA00047899"/>
    </source>
</evidence>
<evidence type="ECO:0000313" key="21">
    <source>
        <dbReference type="EMBL" id="EEB15029.1"/>
    </source>
</evidence>
<evidence type="ECO:0000256" key="2">
    <source>
        <dbReference type="ARBA" id="ARBA00004115"/>
    </source>
</evidence>
<dbReference type="FunFam" id="1.20.1440.180:FF:000001">
    <property type="entry name" value="Serine/threonine-protein kinase/endoribonuclease IRE1"/>
    <property type="match status" value="1"/>
</dbReference>
<dbReference type="EC" id="2.7.11.1" evidence="3"/>
<dbReference type="Gene3D" id="2.130.10.10">
    <property type="entry name" value="YVTN repeat-like/Quinoprotein amine dehydrogenase"/>
    <property type="match status" value="1"/>
</dbReference>
<keyword evidence="5" id="KW-0597">Phosphoprotein</keyword>
<evidence type="ECO:0000256" key="12">
    <source>
        <dbReference type="ARBA" id="ARBA00022824"/>
    </source>
</evidence>
<keyword evidence="6 21" id="KW-0808">Transferase</keyword>
<keyword evidence="4" id="KW-0723">Serine/threonine-protein kinase</keyword>
<keyword evidence="15" id="KW-0472">Membrane</keyword>
<evidence type="ECO:0000256" key="13">
    <source>
        <dbReference type="ARBA" id="ARBA00022840"/>
    </source>
</evidence>
<dbReference type="InterPro" id="IPR011047">
    <property type="entry name" value="Quinoprotein_ADH-like_sf"/>
</dbReference>
<dbReference type="Gene3D" id="1.10.510.10">
    <property type="entry name" value="Transferase(Phosphotransferase) domain 1"/>
    <property type="match status" value="1"/>
</dbReference>
<dbReference type="GeneID" id="8231853"/>
<dbReference type="GO" id="GO:0070059">
    <property type="term" value="P:intrinsic apoptotic signaling pathway in response to endoplasmic reticulum stress"/>
    <property type="evidence" value="ECO:0007669"/>
    <property type="project" value="TreeGrafter"/>
</dbReference>
<reference evidence="21" key="1">
    <citation type="submission" date="2007-04" db="EMBL/GenBank/DDBJ databases">
        <title>Annotation of Pediculus humanus corporis strain USDA.</title>
        <authorList>
            <person name="Kirkness E."/>
            <person name="Hannick L."/>
            <person name="Hass B."/>
            <person name="Bruggner R."/>
            <person name="Lawson D."/>
            <person name="Bidwell S."/>
            <person name="Joardar V."/>
            <person name="Caler E."/>
            <person name="Walenz B."/>
            <person name="Inman J."/>
            <person name="Schobel S."/>
            <person name="Galinsky K."/>
            <person name="Amedeo P."/>
            <person name="Strausberg R."/>
        </authorList>
    </citation>
    <scope>NUCLEOTIDE SEQUENCE</scope>
    <source>
        <strain evidence="21">USDA</strain>
    </source>
</reference>
<dbReference type="InterPro" id="IPR038357">
    <property type="entry name" value="KEN_sf"/>
</dbReference>
<protein>
    <recommendedName>
        <fullName evidence="3">non-specific serine/threonine protein kinase</fullName>
        <ecNumber evidence="3">2.7.11.1</ecNumber>
    </recommendedName>
</protein>
<dbReference type="GO" id="GO:0010468">
    <property type="term" value="P:regulation of gene expression"/>
    <property type="evidence" value="ECO:0007669"/>
    <property type="project" value="UniProtKB-ARBA"/>
</dbReference>
<dbReference type="SMART" id="SM00580">
    <property type="entry name" value="PUG"/>
    <property type="match status" value="1"/>
</dbReference>
<evidence type="ECO:0000256" key="11">
    <source>
        <dbReference type="ARBA" id="ARBA00022801"/>
    </source>
</evidence>
<dbReference type="CDD" id="cd13982">
    <property type="entry name" value="STKc_IRE1"/>
    <property type="match status" value="1"/>
</dbReference>
<evidence type="ECO:0000256" key="3">
    <source>
        <dbReference type="ARBA" id="ARBA00012513"/>
    </source>
</evidence>
<dbReference type="SUPFAM" id="SSF56112">
    <property type="entry name" value="Protein kinase-like (PK-like)"/>
    <property type="match status" value="1"/>
</dbReference>
<dbReference type="Gene3D" id="3.30.200.20">
    <property type="entry name" value="Phosphorylase Kinase, domain 1"/>
    <property type="match status" value="1"/>
</dbReference>
<dbReference type="GO" id="GO:1990604">
    <property type="term" value="C:IRE1-TRAF2-ASK1 complex"/>
    <property type="evidence" value="ECO:0007669"/>
    <property type="project" value="TreeGrafter"/>
</dbReference>
<dbReference type="FunFam" id="3.30.200.20:FF:000077">
    <property type="entry name" value="Putative Serine/threonine-protein kinase/endoribonuclease IRE1"/>
    <property type="match status" value="1"/>
</dbReference>
<dbReference type="Proteomes" id="UP000009046">
    <property type="component" value="Unassembled WGS sequence"/>
</dbReference>
<dbReference type="HOGENOM" id="CLU_004875_1_1_1"/>
<comment type="cofactor">
    <cofactor evidence="1">
        <name>Mg(2+)</name>
        <dbReference type="ChEBI" id="CHEBI:18420"/>
    </cofactor>
</comment>
<keyword evidence="11" id="KW-0378">Hydrolase</keyword>
<dbReference type="RefSeq" id="XP_002427767.1">
    <property type="nucleotide sequence ID" value="XM_002427722.1"/>
</dbReference>
<dbReference type="InterPro" id="IPR015943">
    <property type="entry name" value="WD40/YVTN_repeat-like_dom_sf"/>
</dbReference>
<dbReference type="EnsemblMetazoa" id="PHUM343930-RA">
    <property type="protein sequence ID" value="PHUM343930-PA"/>
    <property type="gene ID" value="PHUM343930"/>
</dbReference>
<gene>
    <name evidence="22" type="primary">8231853</name>
    <name evidence="21" type="ORF">Phum_PHUM343930</name>
</gene>
<dbReference type="GO" id="GO:0036498">
    <property type="term" value="P:IRE1-mediated unfolded protein response"/>
    <property type="evidence" value="ECO:0007669"/>
    <property type="project" value="TreeGrafter"/>
</dbReference>
<evidence type="ECO:0000256" key="9">
    <source>
        <dbReference type="ARBA" id="ARBA00022741"/>
    </source>
</evidence>
<dbReference type="PROSITE" id="PS00108">
    <property type="entry name" value="PROTEIN_KINASE_ST"/>
    <property type="match status" value="1"/>
</dbReference>
<evidence type="ECO:0000259" key="20">
    <source>
        <dbReference type="PROSITE" id="PS51392"/>
    </source>
</evidence>
<evidence type="ECO:0000256" key="6">
    <source>
        <dbReference type="ARBA" id="ARBA00022679"/>
    </source>
</evidence>
<proteinExistence type="predicted"/>
<dbReference type="PANTHER" id="PTHR13954">
    <property type="entry name" value="IRE1-RELATED"/>
    <property type="match status" value="1"/>
</dbReference>
<evidence type="ECO:0000256" key="16">
    <source>
        <dbReference type="ARBA" id="ARBA00023268"/>
    </source>
</evidence>
<name>E0VNS3_PEDHC</name>
<dbReference type="InterPro" id="IPR008271">
    <property type="entry name" value="Ser/Thr_kinase_AS"/>
</dbReference>
<evidence type="ECO:0000256" key="7">
    <source>
        <dbReference type="ARBA" id="ARBA00022692"/>
    </source>
</evidence>
<organism>
    <name type="scientific">Pediculus humanus subsp. corporis</name>
    <name type="common">Body louse</name>
    <dbReference type="NCBI Taxonomy" id="121224"/>
    <lineage>
        <taxon>Eukaryota</taxon>
        <taxon>Metazoa</taxon>
        <taxon>Ecdysozoa</taxon>
        <taxon>Arthropoda</taxon>
        <taxon>Hexapoda</taxon>
        <taxon>Insecta</taxon>
        <taxon>Pterygota</taxon>
        <taxon>Neoptera</taxon>
        <taxon>Paraneoptera</taxon>
        <taxon>Psocodea</taxon>
        <taxon>Troctomorpha</taxon>
        <taxon>Phthiraptera</taxon>
        <taxon>Anoplura</taxon>
        <taxon>Pediculidae</taxon>
        <taxon>Pediculus</taxon>
    </lineage>
</organism>
<dbReference type="SUPFAM" id="SSF50998">
    <property type="entry name" value="Quinoprotein alcohol dehydrogenase-like"/>
    <property type="match status" value="1"/>
</dbReference>
<evidence type="ECO:0000256" key="14">
    <source>
        <dbReference type="ARBA" id="ARBA00022989"/>
    </source>
</evidence>
<reference evidence="21" key="2">
    <citation type="submission" date="2007-04" db="EMBL/GenBank/DDBJ databases">
        <title>The genome of the human body louse.</title>
        <authorList>
            <consortium name="The Human Body Louse Genome Consortium"/>
            <person name="Kirkness E."/>
            <person name="Walenz B."/>
            <person name="Hass B."/>
            <person name="Bruggner R."/>
            <person name="Strausberg R."/>
        </authorList>
    </citation>
    <scope>NUCLEOTIDE SEQUENCE</scope>
    <source>
        <strain evidence="21">USDA</strain>
    </source>
</reference>
<dbReference type="Pfam" id="PF06479">
    <property type="entry name" value="Ribonuc_2-5A"/>
    <property type="match status" value="1"/>
</dbReference>
<dbReference type="eggNOG" id="KOG1027">
    <property type="taxonomic scope" value="Eukaryota"/>
</dbReference>
<evidence type="ECO:0000256" key="18">
    <source>
        <dbReference type="ARBA" id="ARBA00048679"/>
    </source>
</evidence>
<dbReference type="GO" id="GO:0016787">
    <property type="term" value="F:hydrolase activity"/>
    <property type="evidence" value="ECO:0007669"/>
    <property type="project" value="UniProtKB-KW"/>
</dbReference>
<dbReference type="SMART" id="SM00220">
    <property type="entry name" value="S_TKc"/>
    <property type="match status" value="1"/>
</dbReference>
<dbReference type="InterPro" id="IPR000719">
    <property type="entry name" value="Prot_kinase_dom"/>
</dbReference>
<feature type="domain" description="KEN" evidence="20">
    <location>
        <begin position="776"/>
        <end position="904"/>
    </location>
</feature>
<dbReference type="VEuPathDB" id="VectorBase:PHUM343930"/>
<keyword evidence="16" id="KW-0511">Multifunctional enzyme</keyword>
<sequence length="1095" mass="126429">MIFNYGVVTASDSTSLVKESESKLLLLSTLDGFFICVERKTGVVRWKLKEEPVIRLPSTSNKPTTTPYFLPDPKDGSLYMLNSNDRETISKLPFTIPQLVASSPCRSSNGIMFTGKKLDTWFTVNPENGAKRSFLTYDSIDTTCPREGPDIYIGRTEYNVVMIDPVQKQNPWNVTFFDYFSYSMDSESQNNYNLLHFTGSSTGRLVTLDRATGSLIWQINCDSPIVDIYILETRGLLKVPFTSVAEPTLDQLIEKGTQRKEAKFEIEFKTSELKFFPTLYIGECINGFYALPALVDEITATIVLANQKGPFLLEGPKHSFSDINQNTYEESKPKIKYLEVKDLHLVFPNNPDLNKEKSVILLGHYKVPERMNALLQIEGKPSIRKMIENESNVFDGKMVNNEGSQTEDEKYLRKLQLHNIIAELSSGNISYFNLKEFFSLTLSIIKLSVSEQENLEIKISMIVLVIIVFSMAWYFNKQMKDIQQLSQSSKNREFNLPAGITAVPEDLGSGTIKVGKIEFNAEEMLGKGCEGTFVFKGKFDNRFVAVKRVLPECFTFADREVELLRESDYHPNVIRYYCMEQDKQFRYIALELCAATLHDYIEGKFKIDSITPIQILQQAMSGLKHLHSLSIVHRDIKPQNVLLSMPSSKQEVRAMISDFGLCKKLKFGRTSFSRRSGVTGTDGWIAPEILSGVNRTTCAVDIFSAGCVFYYVLTKGKHPFGDTLHRQANILSGEYDLNQIEDNLLAVMLIKQMIDFDPFNRPTASAILQYPIFWSKAKILSFFQDVSDRIEKEDVDNVVLKKLENNGLSVVKQDWRFQIDSEVATSLRKFRNYQGNRVRDLIRALRNKKHHYRELSEQVQKHLGDIPDSFVVYWTSRFPLLLIHTWLTMQCIKYEPVFSCYYDKNYNFIDLPKQDYLLRSGGVNSDGGEFDSKVWMQNKLKETISYEQTKSRHKFSESDFRGEKCDNNNHNNFFEYIDLSNSFLNFKSEHFITWLKSDFKDYLAFSIWLKCEMEKVVDDDDEDKIEDYRLFFVMNAELSLEELQDKFRLLVLENPNFFGYHLNKSPKKNKFNKKYYQKKKFNKSPDEKLTCTLTT</sequence>
<dbReference type="InterPro" id="IPR011009">
    <property type="entry name" value="Kinase-like_dom_sf"/>
</dbReference>
<dbReference type="STRING" id="121224.E0VNS3"/>
<dbReference type="InParanoid" id="E0VNS3"/>
<evidence type="ECO:0000256" key="5">
    <source>
        <dbReference type="ARBA" id="ARBA00022553"/>
    </source>
</evidence>
<dbReference type="CDD" id="cd10422">
    <property type="entry name" value="RNase_Ire1"/>
    <property type="match status" value="1"/>
</dbReference>
<dbReference type="InterPro" id="IPR018391">
    <property type="entry name" value="PQQ_b-propeller_rpt"/>
</dbReference>
<dbReference type="OrthoDB" id="63989at2759"/>
<evidence type="ECO:0000256" key="15">
    <source>
        <dbReference type="ARBA" id="ARBA00023136"/>
    </source>
</evidence>
<dbReference type="PROSITE" id="PS50011">
    <property type="entry name" value="PROTEIN_KINASE_DOM"/>
    <property type="match status" value="1"/>
</dbReference>
<reference evidence="22" key="3">
    <citation type="submission" date="2021-02" db="UniProtKB">
        <authorList>
            <consortium name="EnsemblMetazoa"/>
        </authorList>
    </citation>
    <scope>IDENTIFICATION</scope>
    <source>
        <strain evidence="22">USDA</strain>
    </source>
</reference>
<dbReference type="GO" id="GO:0080090">
    <property type="term" value="P:regulation of primary metabolic process"/>
    <property type="evidence" value="ECO:0007669"/>
    <property type="project" value="UniProtKB-ARBA"/>
</dbReference>
<dbReference type="KEGG" id="phu:Phum_PHUM343930"/>
<dbReference type="InterPro" id="IPR010513">
    <property type="entry name" value="KEN_dom"/>
</dbReference>
<dbReference type="AlphaFoldDB" id="E0VNS3"/>
<evidence type="ECO:0000256" key="8">
    <source>
        <dbReference type="ARBA" id="ARBA00022729"/>
    </source>
</evidence>
<dbReference type="GO" id="GO:0004674">
    <property type="term" value="F:protein serine/threonine kinase activity"/>
    <property type="evidence" value="ECO:0007669"/>
    <property type="project" value="UniProtKB-KW"/>
</dbReference>
<accession>E0VNS3</accession>
<comment type="catalytic activity">
    <reaction evidence="17">
        <text>L-threonyl-[protein] + ATP = O-phospho-L-threonyl-[protein] + ADP + H(+)</text>
        <dbReference type="Rhea" id="RHEA:46608"/>
        <dbReference type="Rhea" id="RHEA-COMP:11060"/>
        <dbReference type="Rhea" id="RHEA-COMP:11605"/>
        <dbReference type="ChEBI" id="CHEBI:15378"/>
        <dbReference type="ChEBI" id="CHEBI:30013"/>
        <dbReference type="ChEBI" id="CHEBI:30616"/>
        <dbReference type="ChEBI" id="CHEBI:61977"/>
        <dbReference type="ChEBI" id="CHEBI:456216"/>
        <dbReference type="EC" id="2.7.11.1"/>
    </reaction>
</comment>
<keyword evidence="9" id="KW-0547">Nucleotide-binding</keyword>
<dbReference type="PROSITE" id="PS51392">
    <property type="entry name" value="KEN"/>
    <property type="match status" value="1"/>
</dbReference>
<keyword evidence="23" id="KW-1185">Reference proteome</keyword>
<keyword evidence="8" id="KW-0732">Signal</keyword>
<dbReference type="GO" id="GO:0004521">
    <property type="term" value="F:RNA endonuclease activity"/>
    <property type="evidence" value="ECO:0007669"/>
    <property type="project" value="InterPro"/>
</dbReference>
<evidence type="ECO:0000256" key="4">
    <source>
        <dbReference type="ARBA" id="ARBA00022527"/>
    </source>
</evidence>
<dbReference type="CTD" id="8231853"/>
<dbReference type="CDD" id="cd09769">
    <property type="entry name" value="Luminal_IRE1"/>
    <property type="match status" value="1"/>
</dbReference>
<keyword evidence="7" id="KW-0812">Transmembrane</keyword>
<dbReference type="Gene3D" id="1.20.1440.180">
    <property type="entry name" value="KEN domain"/>
    <property type="match status" value="1"/>
</dbReference>
<evidence type="ECO:0000313" key="23">
    <source>
        <dbReference type="Proteomes" id="UP000009046"/>
    </source>
</evidence>
<dbReference type="EMBL" id="DS235346">
    <property type="protein sequence ID" value="EEB15029.1"/>
    <property type="molecule type" value="Genomic_DNA"/>
</dbReference>
<dbReference type="Pfam" id="PF00069">
    <property type="entry name" value="Pkinase"/>
    <property type="match status" value="1"/>
</dbReference>
<dbReference type="EMBL" id="AAZO01004003">
    <property type="status" value="NOT_ANNOTATED_CDS"/>
    <property type="molecule type" value="Genomic_DNA"/>
</dbReference>
<dbReference type="GO" id="GO:0051082">
    <property type="term" value="F:unfolded protein binding"/>
    <property type="evidence" value="ECO:0007669"/>
    <property type="project" value="TreeGrafter"/>
</dbReference>
<keyword evidence="12" id="KW-0256">Endoplasmic reticulum</keyword>
<dbReference type="GO" id="GO:0006397">
    <property type="term" value="P:mRNA processing"/>
    <property type="evidence" value="ECO:0007669"/>
    <property type="project" value="InterPro"/>
</dbReference>
<dbReference type="PANTHER" id="PTHR13954:SF6">
    <property type="entry name" value="NON-SPECIFIC SERINE_THREONINE PROTEIN KINASE"/>
    <property type="match status" value="1"/>
</dbReference>
<dbReference type="SMART" id="SM00564">
    <property type="entry name" value="PQQ"/>
    <property type="match status" value="5"/>
</dbReference>
<keyword evidence="10 21" id="KW-0418">Kinase</keyword>
<comment type="subcellular location">
    <subcellularLocation>
        <location evidence="2">Endoplasmic reticulum membrane</location>
        <topology evidence="2">Single-pass type I membrane protein</topology>
    </subcellularLocation>
</comment>
<evidence type="ECO:0000313" key="22">
    <source>
        <dbReference type="EnsemblMetazoa" id="PHUM343930-PA"/>
    </source>
</evidence>
<keyword evidence="13" id="KW-0067">ATP-binding</keyword>
<dbReference type="GO" id="GO:0005524">
    <property type="term" value="F:ATP binding"/>
    <property type="evidence" value="ECO:0007669"/>
    <property type="project" value="UniProtKB-KW"/>
</dbReference>
<evidence type="ECO:0000259" key="19">
    <source>
        <dbReference type="PROSITE" id="PS50011"/>
    </source>
</evidence>
<evidence type="ECO:0000256" key="1">
    <source>
        <dbReference type="ARBA" id="ARBA00001946"/>
    </source>
</evidence>
<comment type="catalytic activity">
    <reaction evidence="18">
        <text>L-seryl-[protein] + ATP = O-phospho-L-seryl-[protein] + ADP + H(+)</text>
        <dbReference type="Rhea" id="RHEA:17989"/>
        <dbReference type="Rhea" id="RHEA-COMP:9863"/>
        <dbReference type="Rhea" id="RHEA-COMP:11604"/>
        <dbReference type="ChEBI" id="CHEBI:15378"/>
        <dbReference type="ChEBI" id="CHEBI:29999"/>
        <dbReference type="ChEBI" id="CHEBI:30616"/>
        <dbReference type="ChEBI" id="CHEBI:83421"/>
        <dbReference type="ChEBI" id="CHEBI:456216"/>
        <dbReference type="EC" id="2.7.11.1"/>
    </reaction>
</comment>
<dbReference type="InterPro" id="IPR045133">
    <property type="entry name" value="IRE1/2-like"/>
</dbReference>
<feature type="domain" description="Protein kinase" evidence="19">
    <location>
        <begin position="519"/>
        <end position="773"/>
    </location>
</feature>
<dbReference type="OMA" id="NYWVERF"/>